<sequence length="177" mass="18227">MDDTDRALLAALQADATQAYAALGKAVGLSAGSAHERVRKLRERGVITRTTVDVDPAAVGGGVLAFVMLQANAWMGDQPTRDALAAIPEIQEAHIVAGSASLLVKVRTSTPEQLQAVLRRAFGVPGVTGTETIVVLETFFERPLNVAGPNLAGRREPGAPPVDDGGTPGSGRNAGPA</sequence>
<dbReference type="GO" id="GO:0043565">
    <property type="term" value="F:sequence-specific DNA binding"/>
    <property type="evidence" value="ECO:0007669"/>
    <property type="project" value="InterPro"/>
</dbReference>
<dbReference type="PROSITE" id="PS50956">
    <property type="entry name" value="HTH_ASNC_2"/>
    <property type="match status" value="1"/>
</dbReference>
<dbReference type="InterPro" id="IPR036390">
    <property type="entry name" value="WH_DNA-bd_sf"/>
</dbReference>
<dbReference type="InterPro" id="IPR019885">
    <property type="entry name" value="Tscrpt_reg_HTH_AsnC-type_CS"/>
</dbReference>
<dbReference type="PROSITE" id="PS00519">
    <property type="entry name" value="HTH_ASNC_1"/>
    <property type="match status" value="1"/>
</dbReference>
<feature type="region of interest" description="Disordered" evidence="4">
    <location>
        <begin position="147"/>
        <end position="177"/>
    </location>
</feature>
<keyword evidence="7" id="KW-1185">Reference proteome</keyword>
<dbReference type="Gene3D" id="1.10.10.10">
    <property type="entry name" value="Winged helix-like DNA-binding domain superfamily/Winged helix DNA-binding domain"/>
    <property type="match status" value="1"/>
</dbReference>
<keyword evidence="1" id="KW-0805">Transcription regulation</keyword>
<dbReference type="AlphaFoldDB" id="A0A7W7I0I0"/>
<accession>A0A7W7I0I0</accession>
<dbReference type="InterPro" id="IPR019887">
    <property type="entry name" value="Tscrpt_reg_AsnC/Lrp_C"/>
</dbReference>
<dbReference type="Gene3D" id="3.30.70.920">
    <property type="match status" value="1"/>
</dbReference>
<feature type="domain" description="HTH asnC-type" evidence="5">
    <location>
        <begin position="1"/>
        <end position="64"/>
    </location>
</feature>
<dbReference type="Pfam" id="PF13404">
    <property type="entry name" value="HTH_AsnC-type"/>
    <property type="match status" value="1"/>
</dbReference>
<evidence type="ECO:0000313" key="7">
    <source>
        <dbReference type="Proteomes" id="UP000578112"/>
    </source>
</evidence>
<keyword evidence="2 6" id="KW-0238">DNA-binding</keyword>
<dbReference type="PANTHER" id="PTHR30154:SF53">
    <property type="entry name" value="HTH-TYPE TRANSCRIPTIONAL REGULATOR LRPC"/>
    <property type="match status" value="1"/>
</dbReference>
<dbReference type="SUPFAM" id="SSF54909">
    <property type="entry name" value="Dimeric alpha+beta barrel"/>
    <property type="match status" value="1"/>
</dbReference>
<protein>
    <submittedName>
        <fullName evidence="6">DNA-binding Lrp family transcriptional regulator</fullName>
    </submittedName>
</protein>
<dbReference type="InterPro" id="IPR000485">
    <property type="entry name" value="AsnC-type_HTH_dom"/>
</dbReference>
<dbReference type="GO" id="GO:0043200">
    <property type="term" value="P:response to amino acid"/>
    <property type="evidence" value="ECO:0007669"/>
    <property type="project" value="TreeGrafter"/>
</dbReference>
<dbReference type="InterPro" id="IPR011008">
    <property type="entry name" value="Dimeric_a/b-barrel"/>
</dbReference>
<evidence type="ECO:0000259" key="5">
    <source>
        <dbReference type="PROSITE" id="PS50956"/>
    </source>
</evidence>
<evidence type="ECO:0000256" key="3">
    <source>
        <dbReference type="ARBA" id="ARBA00023163"/>
    </source>
</evidence>
<dbReference type="EMBL" id="JACHNH010000001">
    <property type="protein sequence ID" value="MBB4764109.1"/>
    <property type="molecule type" value="Genomic_DNA"/>
</dbReference>
<dbReference type="RefSeq" id="WP_184995333.1">
    <property type="nucleotide sequence ID" value="NZ_BOMK01000066.1"/>
</dbReference>
<organism evidence="6 7">
    <name type="scientific">Actinoplanes digitatis</name>
    <dbReference type="NCBI Taxonomy" id="1868"/>
    <lineage>
        <taxon>Bacteria</taxon>
        <taxon>Bacillati</taxon>
        <taxon>Actinomycetota</taxon>
        <taxon>Actinomycetes</taxon>
        <taxon>Micromonosporales</taxon>
        <taxon>Micromonosporaceae</taxon>
        <taxon>Actinoplanes</taxon>
    </lineage>
</organism>
<name>A0A7W7I0I0_9ACTN</name>
<gene>
    <name evidence="6" type="ORF">BJ971_004665</name>
</gene>
<evidence type="ECO:0000256" key="2">
    <source>
        <dbReference type="ARBA" id="ARBA00023125"/>
    </source>
</evidence>
<dbReference type="Pfam" id="PF01037">
    <property type="entry name" value="AsnC_trans_reg"/>
    <property type="match status" value="1"/>
</dbReference>
<keyword evidence="3" id="KW-0804">Transcription</keyword>
<dbReference type="Proteomes" id="UP000578112">
    <property type="component" value="Unassembled WGS sequence"/>
</dbReference>
<reference evidence="6 7" key="1">
    <citation type="submission" date="2020-08" db="EMBL/GenBank/DDBJ databases">
        <title>Sequencing the genomes of 1000 actinobacteria strains.</title>
        <authorList>
            <person name="Klenk H.-P."/>
        </authorList>
    </citation>
    <scope>NUCLEOTIDE SEQUENCE [LARGE SCALE GENOMIC DNA]</scope>
    <source>
        <strain evidence="6 7">DSM 43149</strain>
    </source>
</reference>
<dbReference type="PANTHER" id="PTHR30154">
    <property type="entry name" value="LEUCINE-RESPONSIVE REGULATORY PROTEIN"/>
    <property type="match status" value="1"/>
</dbReference>
<comment type="caution">
    <text evidence="6">The sequence shown here is derived from an EMBL/GenBank/DDBJ whole genome shotgun (WGS) entry which is preliminary data.</text>
</comment>
<dbReference type="GO" id="GO:0005829">
    <property type="term" value="C:cytosol"/>
    <property type="evidence" value="ECO:0007669"/>
    <property type="project" value="TreeGrafter"/>
</dbReference>
<evidence type="ECO:0000313" key="6">
    <source>
        <dbReference type="EMBL" id="MBB4764109.1"/>
    </source>
</evidence>
<dbReference type="SMART" id="SM00344">
    <property type="entry name" value="HTH_ASNC"/>
    <property type="match status" value="1"/>
</dbReference>
<dbReference type="SUPFAM" id="SSF46785">
    <property type="entry name" value="Winged helix' DNA-binding domain"/>
    <property type="match status" value="1"/>
</dbReference>
<dbReference type="InterPro" id="IPR019888">
    <property type="entry name" value="Tscrpt_reg_AsnC-like"/>
</dbReference>
<dbReference type="InterPro" id="IPR036388">
    <property type="entry name" value="WH-like_DNA-bd_sf"/>
</dbReference>
<proteinExistence type="predicted"/>
<evidence type="ECO:0000256" key="1">
    <source>
        <dbReference type="ARBA" id="ARBA00023015"/>
    </source>
</evidence>
<dbReference type="PRINTS" id="PR00033">
    <property type="entry name" value="HTHASNC"/>
</dbReference>
<evidence type="ECO:0000256" key="4">
    <source>
        <dbReference type="SAM" id="MobiDB-lite"/>
    </source>
</evidence>